<dbReference type="GO" id="GO:0015280">
    <property type="term" value="F:ligand-gated sodium channel activity"/>
    <property type="evidence" value="ECO:0007669"/>
    <property type="project" value="TreeGrafter"/>
</dbReference>
<evidence type="ECO:0000313" key="14">
    <source>
        <dbReference type="EMBL" id="KAF0308798.1"/>
    </source>
</evidence>
<organism evidence="14 15">
    <name type="scientific">Amphibalanus amphitrite</name>
    <name type="common">Striped barnacle</name>
    <name type="synonym">Balanus amphitrite</name>
    <dbReference type="NCBI Taxonomy" id="1232801"/>
    <lineage>
        <taxon>Eukaryota</taxon>
        <taxon>Metazoa</taxon>
        <taxon>Ecdysozoa</taxon>
        <taxon>Arthropoda</taxon>
        <taxon>Crustacea</taxon>
        <taxon>Multicrustacea</taxon>
        <taxon>Cirripedia</taxon>
        <taxon>Thoracica</taxon>
        <taxon>Thoracicalcarea</taxon>
        <taxon>Balanomorpha</taxon>
        <taxon>Balanoidea</taxon>
        <taxon>Balanidae</taxon>
        <taxon>Amphibalaninae</taxon>
        <taxon>Amphibalanus</taxon>
    </lineage>
</organism>
<dbReference type="Pfam" id="PF00858">
    <property type="entry name" value="ASC"/>
    <property type="match status" value="1"/>
</dbReference>
<gene>
    <name evidence="14" type="ORF">FJT64_020023</name>
</gene>
<dbReference type="Gene3D" id="1.10.287.770">
    <property type="entry name" value="YojJ-like"/>
    <property type="match status" value="1"/>
</dbReference>
<comment type="subcellular location">
    <subcellularLocation>
        <location evidence="1">Membrane</location>
        <topology evidence="1">Multi-pass membrane protein</topology>
    </subcellularLocation>
</comment>
<comment type="similarity">
    <text evidence="2 12">Belongs to the amiloride-sensitive sodium channel (TC 1.A.6) family.</text>
</comment>
<evidence type="ECO:0000256" key="1">
    <source>
        <dbReference type="ARBA" id="ARBA00004141"/>
    </source>
</evidence>
<dbReference type="InterPro" id="IPR001873">
    <property type="entry name" value="ENaC"/>
</dbReference>
<keyword evidence="15" id="KW-1185">Reference proteome</keyword>
<keyword evidence="3 12" id="KW-0813">Transport</keyword>
<evidence type="ECO:0000256" key="13">
    <source>
        <dbReference type="SAM" id="Phobius"/>
    </source>
</evidence>
<evidence type="ECO:0000256" key="11">
    <source>
        <dbReference type="ARBA" id="ARBA00023303"/>
    </source>
</evidence>
<keyword evidence="4 12" id="KW-0894">Sodium channel</keyword>
<reference evidence="14 15" key="1">
    <citation type="submission" date="2019-07" db="EMBL/GenBank/DDBJ databases">
        <title>Draft genome assembly of a fouling barnacle, Amphibalanus amphitrite (Darwin, 1854): The first reference genome for Thecostraca.</title>
        <authorList>
            <person name="Kim W."/>
        </authorList>
    </citation>
    <scope>NUCLEOTIDE SEQUENCE [LARGE SCALE GENOMIC DNA]</scope>
    <source>
        <strain evidence="14">SNU_AA5</strain>
        <tissue evidence="14">Soma without cirri and trophi</tissue>
    </source>
</reference>
<keyword evidence="7" id="KW-0915">Sodium</keyword>
<name>A0A6A4X1R1_AMPAM</name>
<dbReference type="PANTHER" id="PTHR11690">
    <property type="entry name" value="AMILORIDE-SENSITIVE SODIUM CHANNEL-RELATED"/>
    <property type="match status" value="1"/>
</dbReference>
<keyword evidence="6 13" id="KW-1133">Transmembrane helix</keyword>
<keyword evidence="5 12" id="KW-0812">Transmembrane</keyword>
<evidence type="ECO:0000256" key="6">
    <source>
        <dbReference type="ARBA" id="ARBA00022989"/>
    </source>
</evidence>
<proteinExistence type="inferred from homology"/>
<dbReference type="GO" id="GO:0005886">
    <property type="term" value="C:plasma membrane"/>
    <property type="evidence" value="ECO:0007669"/>
    <property type="project" value="TreeGrafter"/>
</dbReference>
<dbReference type="Proteomes" id="UP000440578">
    <property type="component" value="Unassembled WGS sequence"/>
</dbReference>
<feature type="transmembrane region" description="Helical" evidence="13">
    <location>
        <begin position="126"/>
        <end position="149"/>
    </location>
</feature>
<evidence type="ECO:0000256" key="5">
    <source>
        <dbReference type="ARBA" id="ARBA00022692"/>
    </source>
</evidence>
<protein>
    <submittedName>
        <fullName evidence="14">Uncharacterized protein</fullName>
    </submittedName>
</protein>
<keyword evidence="11 12" id="KW-0407">Ion channel</keyword>
<sequence length="171" mass="18931">MRRVCGCQHAITLRNGDDPRKVNVCEPLDMFACQRDWQAPGHQITKVDCPHQCQKIIYDVVSDGSPIKRPMLDNEAFFGGSPVPVDTEHNSTFSVVMVFYPSLVSRVIQLSKATLMDWLSAFGGQLSLFIGASVITMLEMVFFIVRIVAVCTGGLTERCFGTPRVGCLTDQ</sequence>
<evidence type="ECO:0000256" key="7">
    <source>
        <dbReference type="ARBA" id="ARBA00023053"/>
    </source>
</evidence>
<keyword evidence="10 12" id="KW-0739">Sodium transport</keyword>
<evidence type="ECO:0000256" key="3">
    <source>
        <dbReference type="ARBA" id="ARBA00022448"/>
    </source>
</evidence>
<comment type="caution">
    <text evidence="14">The sequence shown here is derived from an EMBL/GenBank/DDBJ whole genome shotgun (WGS) entry which is preliminary data.</text>
</comment>
<evidence type="ECO:0000256" key="8">
    <source>
        <dbReference type="ARBA" id="ARBA00023065"/>
    </source>
</evidence>
<evidence type="ECO:0000256" key="10">
    <source>
        <dbReference type="ARBA" id="ARBA00023201"/>
    </source>
</evidence>
<evidence type="ECO:0000313" key="15">
    <source>
        <dbReference type="Proteomes" id="UP000440578"/>
    </source>
</evidence>
<dbReference type="OrthoDB" id="6381924at2759"/>
<dbReference type="PANTHER" id="PTHR11690:SF296">
    <property type="entry name" value="DEGENERIN-LIKE PROTEIN DEL-10"/>
    <property type="match status" value="1"/>
</dbReference>
<keyword evidence="8 12" id="KW-0406">Ion transport</keyword>
<evidence type="ECO:0000256" key="9">
    <source>
        <dbReference type="ARBA" id="ARBA00023136"/>
    </source>
</evidence>
<keyword evidence="9 13" id="KW-0472">Membrane</keyword>
<dbReference type="AlphaFoldDB" id="A0A6A4X1R1"/>
<evidence type="ECO:0000256" key="4">
    <source>
        <dbReference type="ARBA" id="ARBA00022461"/>
    </source>
</evidence>
<accession>A0A6A4X1R1</accession>
<dbReference type="EMBL" id="VIIS01000462">
    <property type="protein sequence ID" value="KAF0308798.1"/>
    <property type="molecule type" value="Genomic_DNA"/>
</dbReference>
<evidence type="ECO:0000256" key="12">
    <source>
        <dbReference type="RuleBase" id="RU000679"/>
    </source>
</evidence>
<evidence type="ECO:0000256" key="2">
    <source>
        <dbReference type="ARBA" id="ARBA00007193"/>
    </source>
</evidence>